<dbReference type="AlphaFoldDB" id="A0A4R5AZT4"/>
<dbReference type="Proteomes" id="UP000294513">
    <property type="component" value="Unassembled WGS sequence"/>
</dbReference>
<proteinExistence type="predicted"/>
<gene>
    <name evidence="1" type="ORF">E1298_30915</name>
</gene>
<protein>
    <submittedName>
        <fullName evidence="1">Uncharacterized protein</fullName>
    </submittedName>
</protein>
<evidence type="ECO:0000313" key="1">
    <source>
        <dbReference type="EMBL" id="TDD76212.1"/>
    </source>
</evidence>
<evidence type="ECO:0000313" key="2">
    <source>
        <dbReference type="Proteomes" id="UP000294513"/>
    </source>
</evidence>
<reference evidence="1 2" key="1">
    <citation type="submission" date="2019-03" db="EMBL/GenBank/DDBJ databases">
        <title>Draft genome sequences of novel Actinobacteria.</title>
        <authorList>
            <person name="Sahin N."/>
            <person name="Ay H."/>
            <person name="Saygin H."/>
        </authorList>
    </citation>
    <scope>NUCLEOTIDE SEQUENCE [LARGE SCALE GENOMIC DNA]</scope>
    <source>
        <strain evidence="1 2">H3C3</strain>
    </source>
</reference>
<comment type="caution">
    <text evidence="1">The sequence shown here is derived from an EMBL/GenBank/DDBJ whole genome shotgun (WGS) entry which is preliminary data.</text>
</comment>
<dbReference type="RefSeq" id="WP_131899510.1">
    <property type="nucleotide sequence ID" value="NZ_SMKU01000214.1"/>
</dbReference>
<dbReference type="EMBL" id="SMKU01000214">
    <property type="protein sequence ID" value="TDD76212.1"/>
    <property type="molecule type" value="Genomic_DNA"/>
</dbReference>
<name>A0A4R5AZT4_9ACTN</name>
<keyword evidence="2" id="KW-1185">Reference proteome</keyword>
<accession>A0A4R5AZT4</accession>
<organism evidence="1 2">
    <name type="scientific">Actinomadura rubrisoli</name>
    <dbReference type="NCBI Taxonomy" id="2530368"/>
    <lineage>
        <taxon>Bacteria</taxon>
        <taxon>Bacillati</taxon>
        <taxon>Actinomycetota</taxon>
        <taxon>Actinomycetes</taxon>
        <taxon>Streptosporangiales</taxon>
        <taxon>Thermomonosporaceae</taxon>
        <taxon>Actinomadura</taxon>
    </lineage>
</organism>
<sequence length="80" mass="9676">MMHTDPEEAEVLETLTRLRAEFDSWHFRHRSGIAIPWRAQRRHEMRWNGGIHTLTARDAKMPREWLLEVAILDGWRTRRS</sequence>